<evidence type="ECO:0000313" key="4">
    <source>
        <dbReference type="Proteomes" id="UP001066276"/>
    </source>
</evidence>
<feature type="transmembrane region" description="Helical" evidence="2">
    <location>
        <begin position="229"/>
        <end position="251"/>
    </location>
</feature>
<evidence type="ECO:0000313" key="3">
    <source>
        <dbReference type="EMBL" id="KAJ1114625.1"/>
    </source>
</evidence>
<keyword evidence="2" id="KW-1133">Transmembrane helix</keyword>
<sequence>MDRRARPMTSSLSVGPSAVVASGGLTEADVSPLSGYWGRGQERRPRLSGPTRAVAPQSGPSFSVPISTASPSHSSSTVALHRLRGYLLHPLLSARQAQPGTRPNLICTAACEPHSAPQGKGGRGTQAKRISSGHTVTAQAPASSAEHDCVCLSTLGLTPHMALRDLGSADRDPITGLVGVQVSSLGETDLSTMDGPNLFRIYGVWRARNGSSAIKRPPSWAVSHAPFTLYGYVTFTLCAVGAWIHLLTALVQPSTPDLGSA</sequence>
<dbReference type="AlphaFoldDB" id="A0AAV7NI91"/>
<accession>A0AAV7NI91</accession>
<dbReference type="EMBL" id="JANPWB010000012">
    <property type="protein sequence ID" value="KAJ1114625.1"/>
    <property type="molecule type" value="Genomic_DNA"/>
</dbReference>
<proteinExistence type="predicted"/>
<name>A0AAV7NI91_PLEWA</name>
<evidence type="ECO:0000256" key="1">
    <source>
        <dbReference type="SAM" id="MobiDB-lite"/>
    </source>
</evidence>
<gene>
    <name evidence="3" type="ORF">NDU88_002860</name>
</gene>
<feature type="compositionally biased region" description="Low complexity" evidence="1">
    <location>
        <begin position="63"/>
        <end position="73"/>
    </location>
</feature>
<comment type="caution">
    <text evidence="3">The sequence shown here is derived from an EMBL/GenBank/DDBJ whole genome shotgun (WGS) entry which is preliminary data.</text>
</comment>
<keyword evidence="4" id="KW-1185">Reference proteome</keyword>
<keyword evidence="2" id="KW-0472">Membrane</keyword>
<dbReference type="Proteomes" id="UP001066276">
    <property type="component" value="Chromosome 8"/>
</dbReference>
<protein>
    <submittedName>
        <fullName evidence="3">Uncharacterized protein</fullName>
    </submittedName>
</protein>
<feature type="region of interest" description="Disordered" evidence="1">
    <location>
        <begin position="33"/>
        <end position="73"/>
    </location>
</feature>
<organism evidence="3 4">
    <name type="scientific">Pleurodeles waltl</name>
    <name type="common">Iberian ribbed newt</name>
    <dbReference type="NCBI Taxonomy" id="8319"/>
    <lineage>
        <taxon>Eukaryota</taxon>
        <taxon>Metazoa</taxon>
        <taxon>Chordata</taxon>
        <taxon>Craniata</taxon>
        <taxon>Vertebrata</taxon>
        <taxon>Euteleostomi</taxon>
        <taxon>Amphibia</taxon>
        <taxon>Batrachia</taxon>
        <taxon>Caudata</taxon>
        <taxon>Salamandroidea</taxon>
        <taxon>Salamandridae</taxon>
        <taxon>Pleurodelinae</taxon>
        <taxon>Pleurodeles</taxon>
    </lineage>
</organism>
<reference evidence="3" key="1">
    <citation type="journal article" date="2022" name="bioRxiv">
        <title>Sequencing and chromosome-scale assembly of the giantPleurodeles waltlgenome.</title>
        <authorList>
            <person name="Brown T."/>
            <person name="Elewa A."/>
            <person name="Iarovenko S."/>
            <person name="Subramanian E."/>
            <person name="Araus A.J."/>
            <person name="Petzold A."/>
            <person name="Susuki M."/>
            <person name="Suzuki K.-i.T."/>
            <person name="Hayashi T."/>
            <person name="Toyoda A."/>
            <person name="Oliveira C."/>
            <person name="Osipova E."/>
            <person name="Leigh N.D."/>
            <person name="Simon A."/>
            <person name="Yun M.H."/>
        </authorList>
    </citation>
    <scope>NUCLEOTIDE SEQUENCE</scope>
    <source>
        <strain evidence="3">20211129_DDA</strain>
        <tissue evidence="3">Liver</tissue>
    </source>
</reference>
<evidence type="ECO:0000256" key="2">
    <source>
        <dbReference type="SAM" id="Phobius"/>
    </source>
</evidence>
<keyword evidence="2" id="KW-0812">Transmembrane</keyword>